<sequence length="554" mass="55652">MEGAAVKKVLSDVVTGQWRPVAAAGTLGALHQACEAAVPLLIGVIVDEAVATGDGTRLGLWIGLLGAVFLVLSNAFRFSLRAGELAAHRAEHDLRVRLARRVLAEGGVDRLSGELASIATGDAQRVGRVNAALPTAIAAVVGLLVGAVALLRVSTALGLLVLVAAPLMLGLAHLLGKPLERRSDAEQDRAAAASGVAADLVAGIRALKGIGAEAAAAARYRGTSAESAAAAVRAARSRAWLDGWMLAVTGVFLAVVALVGGRLAANGEITVGQLVAAVGLAQFLLWPLTIFSWVNGLLAQARASAARVGAVLDAPPAVPPGSHVPPAAVGDVALVDVVSGPLRGVSFSVSAGEFVGVVADDPAEASALLALLAREVDPESGAVLLDGVALSEVDGAVRRSALLVASHEADLFGGTVLENVLDGGEHVAEAVAAARVDDVARALPDGMGTAVSERGRSLSGGQRQRVALARALAAAAPVLVLHDPTTAVDAVTEVALADGVRRVRAGRTTVVVAASPALLAAADRVVHLSAGVVVAQGAHADLVTRPDYRSAVLG</sequence>
<dbReference type="Pfam" id="PF00664">
    <property type="entry name" value="ABC_membrane"/>
    <property type="match status" value="1"/>
</dbReference>
<evidence type="ECO:0000259" key="7">
    <source>
        <dbReference type="PROSITE" id="PS50929"/>
    </source>
</evidence>
<dbReference type="PROSITE" id="PS50893">
    <property type="entry name" value="ABC_TRANSPORTER_2"/>
    <property type="match status" value="1"/>
</dbReference>
<dbReference type="Gene3D" id="3.40.50.300">
    <property type="entry name" value="P-loop containing nucleotide triphosphate hydrolases"/>
    <property type="match status" value="1"/>
</dbReference>
<feature type="transmembrane region" description="Helical" evidence="5">
    <location>
        <begin position="131"/>
        <end position="151"/>
    </location>
</feature>
<comment type="subcellular location">
    <subcellularLocation>
        <location evidence="1">Cell membrane</location>
        <topology evidence="1">Multi-pass membrane protein</topology>
    </subcellularLocation>
</comment>
<name>A0AA45LEL9_9PSEU</name>
<dbReference type="InterPro" id="IPR036640">
    <property type="entry name" value="ABC1_TM_sf"/>
</dbReference>
<dbReference type="GO" id="GO:0005524">
    <property type="term" value="F:ATP binding"/>
    <property type="evidence" value="ECO:0007669"/>
    <property type="project" value="UniProtKB-KW"/>
</dbReference>
<keyword evidence="3 5" id="KW-1133">Transmembrane helix</keyword>
<feature type="transmembrane region" description="Helical" evidence="5">
    <location>
        <begin position="58"/>
        <end position="76"/>
    </location>
</feature>
<feature type="domain" description="ABC transmembrane type-1" evidence="7">
    <location>
        <begin position="22"/>
        <end position="300"/>
    </location>
</feature>
<evidence type="ECO:0000256" key="2">
    <source>
        <dbReference type="ARBA" id="ARBA00022692"/>
    </source>
</evidence>
<dbReference type="PROSITE" id="PS50929">
    <property type="entry name" value="ABC_TM1F"/>
    <property type="match status" value="1"/>
</dbReference>
<evidence type="ECO:0000313" key="9">
    <source>
        <dbReference type="Proteomes" id="UP000677152"/>
    </source>
</evidence>
<gene>
    <name evidence="8" type="ORF">KCV87_30120</name>
</gene>
<evidence type="ECO:0000256" key="3">
    <source>
        <dbReference type="ARBA" id="ARBA00022989"/>
    </source>
</evidence>
<reference evidence="8" key="1">
    <citation type="submission" date="2021-04" db="EMBL/GenBank/DDBJ databases">
        <title>Genomic sequence of Actinosynnema pretiosum subsp. pretiosum ATCC 31280 (C-14919).</title>
        <authorList>
            <person name="Bai L."/>
            <person name="Wang X."/>
            <person name="Xiao Y."/>
        </authorList>
    </citation>
    <scope>NUCLEOTIDE SEQUENCE</scope>
    <source>
        <strain evidence="8">ATCC 31280</strain>
    </source>
</reference>
<feature type="domain" description="ABC transporter" evidence="6">
    <location>
        <begin position="327"/>
        <end position="553"/>
    </location>
</feature>
<dbReference type="InterPro" id="IPR039421">
    <property type="entry name" value="Type_1_exporter"/>
</dbReference>
<feature type="transmembrane region" description="Helical" evidence="5">
    <location>
        <begin position="243"/>
        <end position="265"/>
    </location>
</feature>
<keyword evidence="2 5" id="KW-0812">Transmembrane</keyword>
<keyword evidence="8" id="KW-0067">ATP-binding</keyword>
<feature type="transmembrane region" description="Helical" evidence="5">
    <location>
        <begin position="157"/>
        <end position="175"/>
    </location>
</feature>
<dbReference type="InterPro" id="IPR003439">
    <property type="entry name" value="ABC_transporter-like_ATP-bd"/>
</dbReference>
<dbReference type="Gene3D" id="1.20.1560.10">
    <property type="entry name" value="ABC transporter type 1, transmembrane domain"/>
    <property type="match status" value="1"/>
</dbReference>
<dbReference type="SUPFAM" id="SSF52540">
    <property type="entry name" value="P-loop containing nucleoside triphosphate hydrolases"/>
    <property type="match status" value="1"/>
</dbReference>
<protein>
    <submittedName>
        <fullName evidence="8">ABC transporter ATP-binding protein</fullName>
    </submittedName>
</protein>
<dbReference type="InterPro" id="IPR017871">
    <property type="entry name" value="ABC_transporter-like_CS"/>
</dbReference>
<organism evidence="8 9">
    <name type="scientific">Actinosynnema pretiosum subsp. pretiosum</name>
    <dbReference type="NCBI Taxonomy" id="103721"/>
    <lineage>
        <taxon>Bacteria</taxon>
        <taxon>Bacillati</taxon>
        <taxon>Actinomycetota</taxon>
        <taxon>Actinomycetes</taxon>
        <taxon>Pseudonocardiales</taxon>
        <taxon>Pseudonocardiaceae</taxon>
        <taxon>Actinosynnema</taxon>
    </lineage>
</organism>
<dbReference type="PANTHER" id="PTHR43394">
    <property type="entry name" value="ATP-DEPENDENT PERMEASE MDL1, MITOCHONDRIAL"/>
    <property type="match status" value="1"/>
</dbReference>
<accession>A0AA45LEL9</accession>
<feature type="transmembrane region" description="Helical" evidence="5">
    <location>
        <begin position="271"/>
        <end position="294"/>
    </location>
</feature>
<keyword evidence="4 5" id="KW-0472">Membrane</keyword>
<dbReference type="PROSITE" id="PS00211">
    <property type="entry name" value="ABC_TRANSPORTER_1"/>
    <property type="match status" value="1"/>
</dbReference>
<dbReference type="InterPro" id="IPR027417">
    <property type="entry name" value="P-loop_NTPase"/>
</dbReference>
<keyword evidence="8" id="KW-0547">Nucleotide-binding</keyword>
<evidence type="ECO:0000313" key="8">
    <source>
        <dbReference type="EMBL" id="QUF08258.1"/>
    </source>
</evidence>
<dbReference type="GO" id="GO:0016887">
    <property type="term" value="F:ATP hydrolysis activity"/>
    <property type="evidence" value="ECO:0007669"/>
    <property type="project" value="InterPro"/>
</dbReference>
<dbReference type="Proteomes" id="UP000677152">
    <property type="component" value="Chromosome"/>
</dbReference>
<dbReference type="EMBL" id="CP073249">
    <property type="protein sequence ID" value="QUF08258.1"/>
    <property type="molecule type" value="Genomic_DNA"/>
</dbReference>
<dbReference type="InterPro" id="IPR011527">
    <property type="entry name" value="ABC1_TM_dom"/>
</dbReference>
<dbReference type="AlphaFoldDB" id="A0AA45LEL9"/>
<dbReference type="PANTHER" id="PTHR43394:SF1">
    <property type="entry name" value="ATP-BINDING CASSETTE SUB-FAMILY B MEMBER 10, MITOCHONDRIAL"/>
    <property type="match status" value="1"/>
</dbReference>
<proteinExistence type="predicted"/>
<evidence type="ECO:0000256" key="4">
    <source>
        <dbReference type="ARBA" id="ARBA00023136"/>
    </source>
</evidence>
<evidence type="ECO:0000259" key="6">
    <source>
        <dbReference type="PROSITE" id="PS50893"/>
    </source>
</evidence>
<dbReference type="Pfam" id="PF00005">
    <property type="entry name" value="ABC_tran"/>
    <property type="match status" value="1"/>
</dbReference>
<evidence type="ECO:0000256" key="1">
    <source>
        <dbReference type="ARBA" id="ARBA00004651"/>
    </source>
</evidence>
<dbReference type="GO" id="GO:0015421">
    <property type="term" value="F:ABC-type oligopeptide transporter activity"/>
    <property type="evidence" value="ECO:0007669"/>
    <property type="project" value="TreeGrafter"/>
</dbReference>
<dbReference type="GO" id="GO:0005886">
    <property type="term" value="C:plasma membrane"/>
    <property type="evidence" value="ECO:0007669"/>
    <property type="project" value="UniProtKB-SubCell"/>
</dbReference>
<dbReference type="SUPFAM" id="SSF90123">
    <property type="entry name" value="ABC transporter transmembrane region"/>
    <property type="match status" value="1"/>
</dbReference>
<evidence type="ECO:0000256" key="5">
    <source>
        <dbReference type="SAM" id="Phobius"/>
    </source>
</evidence>